<dbReference type="InterPro" id="IPR036249">
    <property type="entry name" value="Thioredoxin-like_sf"/>
</dbReference>
<dbReference type="GO" id="GO:0004364">
    <property type="term" value="F:glutathione transferase activity"/>
    <property type="evidence" value="ECO:0007669"/>
    <property type="project" value="TreeGrafter"/>
</dbReference>
<dbReference type="RefSeq" id="WP_121644625.1">
    <property type="nucleotide sequence ID" value="NZ_RCWN01000001.1"/>
</dbReference>
<organism evidence="2 3">
    <name type="scientific">Notoacmeibacter ruber</name>
    <dbReference type="NCBI Taxonomy" id="2670375"/>
    <lineage>
        <taxon>Bacteria</taxon>
        <taxon>Pseudomonadati</taxon>
        <taxon>Pseudomonadota</taxon>
        <taxon>Alphaproteobacteria</taxon>
        <taxon>Hyphomicrobiales</taxon>
        <taxon>Notoacmeibacteraceae</taxon>
        <taxon>Notoacmeibacter</taxon>
    </lineage>
</organism>
<reference evidence="2 3" key="1">
    <citation type="submission" date="2018-10" db="EMBL/GenBank/DDBJ databases">
        <title>Notoacmeibacter sp. M2BS9Y-3-1, whole genome shotgun sequence.</title>
        <authorList>
            <person name="Tuo L."/>
        </authorList>
    </citation>
    <scope>NUCLEOTIDE SEQUENCE [LARGE SCALE GENOMIC DNA]</scope>
    <source>
        <strain evidence="2 3">M2BS9Y-3-1</strain>
    </source>
</reference>
<accession>A0A3L7JB08</accession>
<dbReference type="CDD" id="cd03205">
    <property type="entry name" value="GST_C_6"/>
    <property type="match status" value="1"/>
</dbReference>
<evidence type="ECO:0000313" key="3">
    <source>
        <dbReference type="Proteomes" id="UP000281094"/>
    </source>
</evidence>
<keyword evidence="3" id="KW-1185">Reference proteome</keyword>
<dbReference type="InterPro" id="IPR004045">
    <property type="entry name" value="Glutathione_S-Trfase_N"/>
</dbReference>
<dbReference type="AlphaFoldDB" id="A0A3L7JB08"/>
<dbReference type="PANTHER" id="PTHR42673:SF4">
    <property type="entry name" value="MALEYLACETOACETATE ISOMERASE"/>
    <property type="match status" value="1"/>
</dbReference>
<name>A0A3L7JB08_9HYPH</name>
<evidence type="ECO:0000259" key="1">
    <source>
        <dbReference type="PROSITE" id="PS50404"/>
    </source>
</evidence>
<dbReference type="EMBL" id="RCWN01000001">
    <property type="protein sequence ID" value="RLQ87660.1"/>
    <property type="molecule type" value="Genomic_DNA"/>
</dbReference>
<dbReference type="GO" id="GO:0006749">
    <property type="term" value="P:glutathione metabolic process"/>
    <property type="evidence" value="ECO:0007669"/>
    <property type="project" value="TreeGrafter"/>
</dbReference>
<dbReference type="SUPFAM" id="SSF47616">
    <property type="entry name" value="GST C-terminal domain-like"/>
    <property type="match status" value="1"/>
</dbReference>
<dbReference type="PROSITE" id="PS50404">
    <property type="entry name" value="GST_NTER"/>
    <property type="match status" value="1"/>
</dbReference>
<evidence type="ECO:0000313" key="2">
    <source>
        <dbReference type="EMBL" id="RLQ87660.1"/>
    </source>
</evidence>
<feature type="domain" description="GST N-terminal" evidence="1">
    <location>
        <begin position="1"/>
        <end position="79"/>
    </location>
</feature>
<protein>
    <submittedName>
        <fullName evidence="2">Glutathione S-transferase family protein</fullName>
    </submittedName>
</protein>
<dbReference type="GO" id="GO:0016034">
    <property type="term" value="F:maleylacetoacetate isomerase activity"/>
    <property type="evidence" value="ECO:0007669"/>
    <property type="project" value="TreeGrafter"/>
</dbReference>
<proteinExistence type="predicted"/>
<comment type="caution">
    <text evidence="2">The sequence shown here is derived from an EMBL/GenBank/DDBJ whole genome shotgun (WGS) entry which is preliminary data.</text>
</comment>
<dbReference type="InterPro" id="IPR036282">
    <property type="entry name" value="Glutathione-S-Trfase_C_sf"/>
</dbReference>
<dbReference type="Gene3D" id="1.20.1050.10">
    <property type="match status" value="1"/>
</dbReference>
<keyword evidence="2" id="KW-0808">Transferase</keyword>
<gene>
    <name evidence="2" type="ORF">D8780_05010</name>
</gene>
<dbReference type="Gene3D" id="3.40.30.10">
    <property type="entry name" value="Glutaredoxin"/>
    <property type="match status" value="1"/>
</dbReference>
<dbReference type="Pfam" id="PF13417">
    <property type="entry name" value="GST_N_3"/>
    <property type="match status" value="1"/>
</dbReference>
<dbReference type="GO" id="GO:0006559">
    <property type="term" value="P:L-phenylalanine catabolic process"/>
    <property type="evidence" value="ECO:0007669"/>
    <property type="project" value="TreeGrafter"/>
</dbReference>
<dbReference type="PANTHER" id="PTHR42673">
    <property type="entry name" value="MALEYLACETOACETATE ISOMERASE"/>
    <property type="match status" value="1"/>
</dbReference>
<dbReference type="Proteomes" id="UP000281094">
    <property type="component" value="Unassembled WGS sequence"/>
</dbReference>
<sequence>MPRLLYSNPSPYSSKARMGLTLANIAFEGVPTNTGEEPAELMDANPLGKIPVLILDDGRQVFDSGAILRYADRLSGNAVFPLQPDARLEAEVMESLASGICDAMVASIYERRFRPEEKVHEGWVKKQQEKARRGFSHFEQNIPAETEDLHGGHISLRAAIGYADLRMPELLSDFSALKKWAESFDEARPDLASLIPS</sequence>
<dbReference type="SUPFAM" id="SSF52833">
    <property type="entry name" value="Thioredoxin-like"/>
    <property type="match status" value="1"/>
</dbReference>